<dbReference type="InterPro" id="IPR054722">
    <property type="entry name" value="PolX-like_BBD"/>
</dbReference>
<accession>A0AAD6TU47</accession>
<comment type="caution">
    <text evidence="2">The sequence shown here is derived from an EMBL/GenBank/DDBJ whole genome shotgun (WGS) entry which is preliminary data.</text>
</comment>
<evidence type="ECO:0000313" key="3">
    <source>
        <dbReference type="Proteomes" id="UP001222325"/>
    </source>
</evidence>
<name>A0AAD6TU47_9AGAR</name>
<organism evidence="2 3">
    <name type="scientific">Mycena belliarum</name>
    <dbReference type="NCBI Taxonomy" id="1033014"/>
    <lineage>
        <taxon>Eukaryota</taxon>
        <taxon>Fungi</taxon>
        <taxon>Dikarya</taxon>
        <taxon>Basidiomycota</taxon>
        <taxon>Agaricomycotina</taxon>
        <taxon>Agaricomycetes</taxon>
        <taxon>Agaricomycetidae</taxon>
        <taxon>Agaricales</taxon>
        <taxon>Marasmiineae</taxon>
        <taxon>Mycenaceae</taxon>
        <taxon>Mycena</taxon>
    </lineage>
</organism>
<evidence type="ECO:0000313" key="2">
    <source>
        <dbReference type="EMBL" id="KAJ7075432.1"/>
    </source>
</evidence>
<dbReference type="AlphaFoldDB" id="A0AAD6TU47"/>
<feature type="non-terminal residue" evidence="2">
    <location>
        <position position="89"/>
    </location>
</feature>
<gene>
    <name evidence="2" type="ORF">B0H15DRAFT_791865</name>
</gene>
<sequence length="89" mass="9386">MAQDTSPPPRGSWIADSASTKHILISRESFQSYTTAGNHTVSGFGSVRCHGTGTAAVASHVKNSAYNLALTDALHVPDSPYNLISIGRM</sequence>
<protein>
    <recommendedName>
        <fullName evidence="1">Retrovirus-related Pol polyprotein from transposon TNT 1-94-like beta-barrel domain-containing protein</fullName>
    </recommendedName>
</protein>
<evidence type="ECO:0000259" key="1">
    <source>
        <dbReference type="Pfam" id="PF22936"/>
    </source>
</evidence>
<keyword evidence="3" id="KW-1185">Reference proteome</keyword>
<reference evidence="2" key="1">
    <citation type="submission" date="2023-03" db="EMBL/GenBank/DDBJ databases">
        <title>Massive genome expansion in bonnet fungi (Mycena s.s.) driven by repeated elements and novel gene families across ecological guilds.</title>
        <authorList>
            <consortium name="Lawrence Berkeley National Laboratory"/>
            <person name="Harder C.B."/>
            <person name="Miyauchi S."/>
            <person name="Viragh M."/>
            <person name="Kuo A."/>
            <person name="Thoen E."/>
            <person name="Andreopoulos B."/>
            <person name="Lu D."/>
            <person name="Skrede I."/>
            <person name="Drula E."/>
            <person name="Henrissat B."/>
            <person name="Morin E."/>
            <person name="Kohler A."/>
            <person name="Barry K."/>
            <person name="LaButti K."/>
            <person name="Morin E."/>
            <person name="Salamov A."/>
            <person name="Lipzen A."/>
            <person name="Mereny Z."/>
            <person name="Hegedus B."/>
            <person name="Baldrian P."/>
            <person name="Stursova M."/>
            <person name="Weitz H."/>
            <person name="Taylor A."/>
            <person name="Grigoriev I.V."/>
            <person name="Nagy L.G."/>
            <person name="Martin F."/>
            <person name="Kauserud H."/>
        </authorList>
    </citation>
    <scope>NUCLEOTIDE SEQUENCE</scope>
    <source>
        <strain evidence="2">CBHHK173m</strain>
    </source>
</reference>
<dbReference type="Proteomes" id="UP001222325">
    <property type="component" value="Unassembled WGS sequence"/>
</dbReference>
<proteinExistence type="predicted"/>
<feature type="domain" description="Retrovirus-related Pol polyprotein from transposon TNT 1-94-like beta-barrel" evidence="1">
    <location>
        <begin position="13"/>
        <end position="89"/>
    </location>
</feature>
<dbReference type="Pfam" id="PF22936">
    <property type="entry name" value="Pol_BBD"/>
    <property type="match status" value="1"/>
</dbReference>
<dbReference type="EMBL" id="JARJCN010000096">
    <property type="protein sequence ID" value="KAJ7075432.1"/>
    <property type="molecule type" value="Genomic_DNA"/>
</dbReference>